<name>A0A1R2AR98_9CILI</name>
<dbReference type="PANTHER" id="PTHR46065">
    <property type="entry name" value="E3 UBIQUITIN-PROTEIN LIGASE MARCH 2/3 FAMILY MEMBER"/>
    <property type="match status" value="1"/>
</dbReference>
<evidence type="ECO:0000256" key="4">
    <source>
        <dbReference type="ARBA" id="ARBA00022723"/>
    </source>
</evidence>
<evidence type="ECO:0000313" key="15">
    <source>
        <dbReference type="Proteomes" id="UP000187209"/>
    </source>
</evidence>
<dbReference type="InterPro" id="IPR001841">
    <property type="entry name" value="Znf_RING"/>
</dbReference>
<evidence type="ECO:0000256" key="3">
    <source>
        <dbReference type="ARBA" id="ARBA00022692"/>
    </source>
</evidence>
<dbReference type="Gene3D" id="3.30.40.10">
    <property type="entry name" value="Zinc/RING finger domain, C3HC4 (zinc finger)"/>
    <property type="match status" value="1"/>
</dbReference>
<keyword evidence="8 11" id="KW-1133">Transmembrane helix</keyword>
<dbReference type="GO" id="GO:0016020">
    <property type="term" value="C:membrane"/>
    <property type="evidence" value="ECO:0007669"/>
    <property type="project" value="UniProtKB-SubCell"/>
</dbReference>
<keyword evidence="7" id="KW-0862">Zinc</keyword>
<proteinExistence type="predicted"/>
<evidence type="ECO:0000259" key="13">
    <source>
        <dbReference type="PROSITE" id="PS51292"/>
    </source>
</evidence>
<evidence type="ECO:0000256" key="8">
    <source>
        <dbReference type="ARBA" id="ARBA00022989"/>
    </source>
</evidence>
<keyword evidence="4" id="KW-0479">Metal-binding</keyword>
<dbReference type="Pfam" id="PF12906">
    <property type="entry name" value="RINGv"/>
    <property type="match status" value="1"/>
</dbReference>
<evidence type="ECO:0000256" key="7">
    <source>
        <dbReference type="ARBA" id="ARBA00022833"/>
    </source>
</evidence>
<evidence type="ECO:0000256" key="2">
    <source>
        <dbReference type="ARBA" id="ARBA00022679"/>
    </source>
</evidence>
<reference evidence="14 15" key="1">
    <citation type="submission" date="2016-11" db="EMBL/GenBank/DDBJ databases">
        <title>The macronuclear genome of Stentor coeruleus: a giant cell with tiny introns.</title>
        <authorList>
            <person name="Slabodnick M."/>
            <person name="Ruby J.G."/>
            <person name="Reiff S.B."/>
            <person name="Swart E.C."/>
            <person name="Gosai S."/>
            <person name="Prabakaran S."/>
            <person name="Witkowska E."/>
            <person name="Larue G.E."/>
            <person name="Fisher S."/>
            <person name="Freeman R.M."/>
            <person name="Gunawardena J."/>
            <person name="Chu W."/>
            <person name="Stover N.A."/>
            <person name="Gregory B.D."/>
            <person name="Nowacki M."/>
            <person name="Derisi J."/>
            <person name="Roy S.W."/>
            <person name="Marshall W.F."/>
            <person name="Sood P."/>
        </authorList>
    </citation>
    <scope>NUCLEOTIDE SEQUENCE [LARGE SCALE GENOMIC DNA]</scope>
    <source>
        <strain evidence="14">WM001</strain>
    </source>
</reference>
<evidence type="ECO:0000256" key="5">
    <source>
        <dbReference type="ARBA" id="ARBA00022771"/>
    </source>
</evidence>
<evidence type="ECO:0000259" key="12">
    <source>
        <dbReference type="PROSITE" id="PS50089"/>
    </source>
</evidence>
<keyword evidence="15" id="KW-1185">Reference proteome</keyword>
<keyword evidence="5 10" id="KW-0863">Zinc-finger</keyword>
<dbReference type="AlphaFoldDB" id="A0A1R2AR98"/>
<organism evidence="14 15">
    <name type="scientific">Stentor coeruleus</name>
    <dbReference type="NCBI Taxonomy" id="5963"/>
    <lineage>
        <taxon>Eukaryota</taxon>
        <taxon>Sar</taxon>
        <taxon>Alveolata</taxon>
        <taxon>Ciliophora</taxon>
        <taxon>Postciliodesmatophora</taxon>
        <taxon>Heterotrichea</taxon>
        <taxon>Heterotrichida</taxon>
        <taxon>Stentoridae</taxon>
        <taxon>Stentor</taxon>
    </lineage>
</organism>
<dbReference type="InterPro" id="IPR013083">
    <property type="entry name" value="Znf_RING/FYVE/PHD"/>
</dbReference>
<evidence type="ECO:0000256" key="6">
    <source>
        <dbReference type="ARBA" id="ARBA00022786"/>
    </source>
</evidence>
<dbReference type="GO" id="GO:0016740">
    <property type="term" value="F:transferase activity"/>
    <property type="evidence" value="ECO:0007669"/>
    <property type="project" value="UniProtKB-KW"/>
</dbReference>
<gene>
    <name evidence="14" type="ORF">SteCoe_35887</name>
</gene>
<dbReference type="OrthoDB" id="264354at2759"/>
<evidence type="ECO:0000256" key="11">
    <source>
        <dbReference type="SAM" id="Phobius"/>
    </source>
</evidence>
<comment type="subcellular location">
    <subcellularLocation>
        <location evidence="1">Membrane</location>
        <topology evidence="1">Multi-pass membrane protein</topology>
    </subcellularLocation>
</comment>
<keyword evidence="6" id="KW-0833">Ubl conjugation pathway</keyword>
<dbReference type="PROSITE" id="PS50089">
    <property type="entry name" value="ZF_RING_2"/>
    <property type="match status" value="1"/>
</dbReference>
<dbReference type="CDD" id="cd16495">
    <property type="entry name" value="RING_CH-C4HC3_MARCH"/>
    <property type="match status" value="1"/>
</dbReference>
<evidence type="ECO:0000256" key="1">
    <source>
        <dbReference type="ARBA" id="ARBA00004141"/>
    </source>
</evidence>
<feature type="domain" description="RING-type" evidence="12">
    <location>
        <begin position="24"/>
        <end position="73"/>
    </location>
</feature>
<dbReference type="SMART" id="SM00744">
    <property type="entry name" value="RINGv"/>
    <property type="match status" value="1"/>
</dbReference>
<dbReference type="GO" id="GO:0008270">
    <property type="term" value="F:zinc ion binding"/>
    <property type="evidence" value="ECO:0007669"/>
    <property type="project" value="UniProtKB-KW"/>
</dbReference>
<dbReference type="PANTHER" id="PTHR46065:SF3">
    <property type="entry name" value="FI20425P1"/>
    <property type="match status" value="1"/>
</dbReference>
<dbReference type="Proteomes" id="UP000187209">
    <property type="component" value="Unassembled WGS sequence"/>
</dbReference>
<feature type="domain" description="RING-CH-type" evidence="13">
    <location>
        <begin position="16"/>
        <end position="79"/>
    </location>
</feature>
<evidence type="ECO:0000313" key="14">
    <source>
        <dbReference type="EMBL" id="OMJ67054.1"/>
    </source>
</evidence>
<keyword evidence="3 11" id="KW-0812">Transmembrane</keyword>
<evidence type="ECO:0000256" key="10">
    <source>
        <dbReference type="PROSITE-ProRule" id="PRU00175"/>
    </source>
</evidence>
<sequence>METISSIPSNEEFNLFDRTTLSNCRICLDIGMNPLINPCNCNGTTKFVHEMCLKQWITTKYTDIYSAECEICRYKYRMVVTRKKKCDPKEAMPKNCMYSFSIPICVFFVISMAVVTGFTIRDRIDIKKKKTKSIMLISICLSLLGLGMIFLAKALYQVLVVFQVQEWSITPLDIEDDELKLDPKT</sequence>
<protein>
    <submittedName>
        <fullName evidence="14">Uncharacterized protein</fullName>
    </submittedName>
</protein>
<feature type="transmembrane region" description="Helical" evidence="11">
    <location>
        <begin position="133"/>
        <end position="156"/>
    </location>
</feature>
<dbReference type="SUPFAM" id="SSF57850">
    <property type="entry name" value="RING/U-box"/>
    <property type="match status" value="1"/>
</dbReference>
<accession>A0A1R2AR98</accession>
<comment type="caution">
    <text evidence="14">The sequence shown here is derived from an EMBL/GenBank/DDBJ whole genome shotgun (WGS) entry which is preliminary data.</text>
</comment>
<dbReference type="PROSITE" id="PS51292">
    <property type="entry name" value="ZF_RING_CH"/>
    <property type="match status" value="1"/>
</dbReference>
<dbReference type="InterPro" id="IPR011016">
    <property type="entry name" value="Znf_RING-CH"/>
</dbReference>
<keyword evidence="2" id="KW-0808">Transferase</keyword>
<dbReference type="EMBL" id="MPUH01001573">
    <property type="protein sequence ID" value="OMJ67054.1"/>
    <property type="molecule type" value="Genomic_DNA"/>
</dbReference>
<feature type="transmembrane region" description="Helical" evidence="11">
    <location>
        <begin position="97"/>
        <end position="121"/>
    </location>
</feature>
<evidence type="ECO:0000256" key="9">
    <source>
        <dbReference type="ARBA" id="ARBA00023136"/>
    </source>
</evidence>
<keyword evidence="9 11" id="KW-0472">Membrane</keyword>